<dbReference type="OrthoDB" id="6359816at2759"/>
<dbReference type="InterPro" id="IPR011333">
    <property type="entry name" value="SKP1/BTB/POZ_sf"/>
</dbReference>
<accession>A0A6H5IU14</accession>
<gene>
    <name evidence="2" type="ORF">TBRA_LOCUS12563</name>
</gene>
<evidence type="ECO:0000313" key="3">
    <source>
        <dbReference type="Proteomes" id="UP000479190"/>
    </source>
</evidence>
<sequence>MNVRVKLQKCLHAGKRLTNPVVLCLNILNCRIDEAEQAKIRYQFAVFNADVNYWEYCSVNRTVMELRSTDQLVSIGHRDLSIEGRHLTNKSHASSGELSILVKIQIIQYCESEKHNLSQDMSRLLKHQQAIDTLLICAGDDKTSEKDVTKMPVHRCIIEARSLVLTDMIRAVTDDERKETSDDSGKDYCPENVNGFENNRKEIKLKIMYPKNVTFFFGHRVRLAGDNSSHTILNTGYVQIVNVNKINVQQHSTPTIVTIDKRSLAGSHTYDMPDNSNSTQMQPSRAASWPEAQSSNCNNQAASGVTNEMSSRDMSEDLQTNRGGRTESPESALDITNVTTSRDVSNISLLNQRELSDQTESDTEITFGEEK</sequence>
<evidence type="ECO:0000313" key="2">
    <source>
        <dbReference type="EMBL" id="CAB0040869.1"/>
    </source>
</evidence>
<name>A0A6H5IU14_9HYME</name>
<dbReference type="AlphaFoldDB" id="A0A6H5IU14"/>
<dbReference type="Gene3D" id="3.30.710.10">
    <property type="entry name" value="Potassium Channel Kv1.1, Chain A"/>
    <property type="match status" value="1"/>
</dbReference>
<feature type="region of interest" description="Disordered" evidence="1">
    <location>
        <begin position="267"/>
        <end position="332"/>
    </location>
</feature>
<evidence type="ECO:0000256" key="1">
    <source>
        <dbReference type="SAM" id="MobiDB-lite"/>
    </source>
</evidence>
<keyword evidence="3" id="KW-1185">Reference proteome</keyword>
<protein>
    <submittedName>
        <fullName evidence="2">Uncharacterized protein</fullName>
    </submittedName>
</protein>
<feature type="compositionally biased region" description="Polar residues" evidence="1">
    <location>
        <begin position="274"/>
        <end position="309"/>
    </location>
</feature>
<reference evidence="2 3" key="1">
    <citation type="submission" date="2020-02" db="EMBL/GenBank/DDBJ databases">
        <authorList>
            <person name="Ferguson B K."/>
        </authorList>
    </citation>
    <scope>NUCLEOTIDE SEQUENCE [LARGE SCALE GENOMIC DNA]</scope>
</reference>
<organism evidence="2 3">
    <name type="scientific">Trichogramma brassicae</name>
    <dbReference type="NCBI Taxonomy" id="86971"/>
    <lineage>
        <taxon>Eukaryota</taxon>
        <taxon>Metazoa</taxon>
        <taxon>Ecdysozoa</taxon>
        <taxon>Arthropoda</taxon>
        <taxon>Hexapoda</taxon>
        <taxon>Insecta</taxon>
        <taxon>Pterygota</taxon>
        <taxon>Neoptera</taxon>
        <taxon>Endopterygota</taxon>
        <taxon>Hymenoptera</taxon>
        <taxon>Apocrita</taxon>
        <taxon>Proctotrupomorpha</taxon>
        <taxon>Chalcidoidea</taxon>
        <taxon>Trichogrammatidae</taxon>
        <taxon>Trichogramma</taxon>
    </lineage>
</organism>
<proteinExistence type="predicted"/>
<dbReference type="EMBL" id="CADCXV010001062">
    <property type="protein sequence ID" value="CAB0040869.1"/>
    <property type="molecule type" value="Genomic_DNA"/>
</dbReference>
<dbReference type="Proteomes" id="UP000479190">
    <property type="component" value="Unassembled WGS sequence"/>
</dbReference>